<name>A0A5J4ZCL4_9ASTE</name>
<evidence type="ECO:0000313" key="2">
    <source>
        <dbReference type="Proteomes" id="UP000325577"/>
    </source>
</evidence>
<dbReference type="Proteomes" id="UP000325577">
    <property type="component" value="Linkage Group LG9"/>
</dbReference>
<gene>
    <name evidence="1" type="ORF">F0562_018875</name>
</gene>
<dbReference type="EMBL" id="CM018052">
    <property type="protein sequence ID" value="KAA8515514.1"/>
    <property type="molecule type" value="Genomic_DNA"/>
</dbReference>
<protein>
    <submittedName>
        <fullName evidence="1">Uncharacterized protein</fullName>
    </submittedName>
</protein>
<dbReference type="PANTHER" id="PTHR33386">
    <property type="entry name" value="OS02G0740600 PROTEIN"/>
    <property type="match status" value="1"/>
</dbReference>
<dbReference type="PANTHER" id="PTHR33386:SF26">
    <property type="entry name" value="ANKYRIN REPEAT PROTEIN"/>
    <property type="match status" value="1"/>
</dbReference>
<dbReference type="AlphaFoldDB" id="A0A5J4ZCL4"/>
<keyword evidence="2" id="KW-1185">Reference proteome</keyword>
<dbReference type="OrthoDB" id="779084at2759"/>
<accession>A0A5J4ZCL4</accession>
<evidence type="ECO:0000313" key="1">
    <source>
        <dbReference type="EMBL" id="KAA8515514.1"/>
    </source>
</evidence>
<reference evidence="1 2" key="1">
    <citation type="submission" date="2019-09" db="EMBL/GenBank/DDBJ databases">
        <title>A chromosome-level genome assembly of the Chinese tupelo Nyssa sinensis.</title>
        <authorList>
            <person name="Yang X."/>
            <person name="Kang M."/>
            <person name="Yang Y."/>
            <person name="Xiong H."/>
            <person name="Wang M."/>
            <person name="Zhang Z."/>
            <person name="Wang Z."/>
            <person name="Wu H."/>
            <person name="Ma T."/>
            <person name="Liu J."/>
            <person name="Xi Z."/>
        </authorList>
    </citation>
    <scope>NUCLEOTIDE SEQUENCE [LARGE SCALE GENOMIC DNA]</scope>
    <source>
        <strain evidence="1">J267</strain>
        <tissue evidence="1">Leaf</tissue>
    </source>
</reference>
<organism evidence="1 2">
    <name type="scientific">Nyssa sinensis</name>
    <dbReference type="NCBI Taxonomy" id="561372"/>
    <lineage>
        <taxon>Eukaryota</taxon>
        <taxon>Viridiplantae</taxon>
        <taxon>Streptophyta</taxon>
        <taxon>Embryophyta</taxon>
        <taxon>Tracheophyta</taxon>
        <taxon>Spermatophyta</taxon>
        <taxon>Magnoliopsida</taxon>
        <taxon>eudicotyledons</taxon>
        <taxon>Gunneridae</taxon>
        <taxon>Pentapetalae</taxon>
        <taxon>asterids</taxon>
        <taxon>Cornales</taxon>
        <taxon>Nyssaceae</taxon>
        <taxon>Nyssa</taxon>
    </lineage>
</organism>
<sequence length="121" mass="12664">MIDLPKALEDASCSCWLDYVHLVSAPKPNSVLVRIRGAMAGEGPSWADQWGAGGIGAIEEEDNVKANKEAGSNKKMTATSAGLTKAKAAAMAGAQKVKSGTSMGIKWVKNKCQKKKSSPSE</sequence>
<proteinExistence type="predicted"/>